<dbReference type="CDD" id="cd24148">
    <property type="entry name" value="AGPR_1_actinobacAGPR_like"/>
    <property type="match status" value="1"/>
</dbReference>
<organism evidence="7 8">
    <name type="scientific">Pontimonas salivibrio</name>
    <dbReference type="NCBI Taxonomy" id="1159327"/>
    <lineage>
        <taxon>Bacteria</taxon>
        <taxon>Bacillati</taxon>
        <taxon>Actinomycetota</taxon>
        <taxon>Actinomycetes</taxon>
        <taxon>Micrococcales</taxon>
        <taxon>Microbacteriaceae</taxon>
        <taxon>Pontimonas</taxon>
    </lineage>
</organism>
<dbReference type="GO" id="GO:0051287">
    <property type="term" value="F:NAD binding"/>
    <property type="evidence" value="ECO:0007669"/>
    <property type="project" value="InterPro"/>
</dbReference>
<evidence type="ECO:0000256" key="5">
    <source>
        <dbReference type="HAMAP-Rule" id="MF_00150"/>
    </source>
</evidence>
<dbReference type="InterPro" id="IPR000534">
    <property type="entry name" value="Semialdehyde_DH_NAD-bd"/>
</dbReference>
<dbReference type="GO" id="GO:0006526">
    <property type="term" value="P:L-arginine biosynthetic process"/>
    <property type="evidence" value="ECO:0007669"/>
    <property type="project" value="UniProtKB-UniRule"/>
</dbReference>
<comment type="similarity">
    <text evidence="5">Belongs to the NAGSA dehydrogenase family. Type 1 subfamily.</text>
</comment>
<comment type="subcellular location">
    <subcellularLocation>
        <location evidence="5">Cytoplasm</location>
    </subcellularLocation>
</comment>
<dbReference type="PANTHER" id="PTHR32338">
    <property type="entry name" value="N-ACETYL-GAMMA-GLUTAMYL-PHOSPHATE REDUCTASE, CHLOROPLASTIC-RELATED-RELATED"/>
    <property type="match status" value="1"/>
</dbReference>
<dbReference type="GO" id="GO:0070401">
    <property type="term" value="F:NADP+ binding"/>
    <property type="evidence" value="ECO:0007669"/>
    <property type="project" value="InterPro"/>
</dbReference>
<proteinExistence type="inferred from homology"/>
<dbReference type="PANTHER" id="PTHR32338:SF10">
    <property type="entry name" value="N-ACETYL-GAMMA-GLUTAMYL-PHOSPHATE REDUCTASE, CHLOROPLASTIC-RELATED"/>
    <property type="match status" value="1"/>
</dbReference>
<dbReference type="InterPro" id="IPR000706">
    <property type="entry name" value="AGPR_type-1"/>
</dbReference>
<dbReference type="AlphaFoldDB" id="A0A2L2BR97"/>
<dbReference type="GO" id="GO:0003942">
    <property type="term" value="F:N-acetyl-gamma-glutamyl-phosphate reductase activity"/>
    <property type="evidence" value="ECO:0007669"/>
    <property type="project" value="UniProtKB-UniRule"/>
</dbReference>
<dbReference type="EC" id="1.2.1.38" evidence="5"/>
<dbReference type="Gene3D" id="3.30.360.10">
    <property type="entry name" value="Dihydrodipicolinate Reductase, domain 2"/>
    <property type="match status" value="1"/>
</dbReference>
<dbReference type="RefSeq" id="WP_104913673.1">
    <property type="nucleotide sequence ID" value="NZ_CP026923.1"/>
</dbReference>
<name>A0A2L2BR97_9MICO</name>
<evidence type="ECO:0000256" key="2">
    <source>
        <dbReference type="ARBA" id="ARBA00022605"/>
    </source>
</evidence>
<comment type="function">
    <text evidence="5">Catalyzes the NADPH-dependent reduction of N-acetyl-5-glutamyl phosphate to yield N-acetyl-L-glutamate 5-semialdehyde.</text>
</comment>
<dbReference type="GO" id="GO:0005737">
    <property type="term" value="C:cytoplasm"/>
    <property type="evidence" value="ECO:0007669"/>
    <property type="project" value="UniProtKB-SubCell"/>
</dbReference>
<dbReference type="SUPFAM" id="SSF55347">
    <property type="entry name" value="Glyceraldehyde-3-phosphate dehydrogenase-like, C-terminal domain"/>
    <property type="match status" value="1"/>
</dbReference>
<evidence type="ECO:0000256" key="4">
    <source>
        <dbReference type="ARBA" id="ARBA00023002"/>
    </source>
</evidence>
<evidence type="ECO:0000313" key="7">
    <source>
        <dbReference type="EMBL" id="AVG24157.1"/>
    </source>
</evidence>
<keyword evidence="5" id="KW-0963">Cytoplasm</keyword>
<gene>
    <name evidence="5" type="primary">argC</name>
    <name evidence="7" type="ORF">C3B54_111206</name>
</gene>
<dbReference type="InterPro" id="IPR036291">
    <property type="entry name" value="NAD(P)-bd_dom_sf"/>
</dbReference>
<reference evidence="7 8" key="1">
    <citation type="submission" date="2018-02" db="EMBL/GenBank/DDBJ databases">
        <title>Complete genome of the streamlined marine actinobacterium Pontimonas salivibrio CL-TW6 adapted to coastal planktonic lifestype.</title>
        <authorList>
            <person name="Cho B.C."/>
            <person name="Hardies S.C."/>
            <person name="Jang G.I."/>
            <person name="Hwang C.Y."/>
        </authorList>
    </citation>
    <scope>NUCLEOTIDE SEQUENCE [LARGE SCALE GENOMIC DNA]</scope>
    <source>
        <strain evidence="7 8">CL-TW6</strain>
    </source>
</reference>
<dbReference type="SMART" id="SM00859">
    <property type="entry name" value="Semialdhyde_dh"/>
    <property type="match status" value="1"/>
</dbReference>
<dbReference type="Proteomes" id="UP000243077">
    <property type="component" value="Chromosome"/>
</dbReference>
<dbReference type="NCBIfam" id="TIGR01850">
    <property type="entry name" value="argC"/>
    <property type="match status" value="1"/>
</dbReference>
<keyword evidence="3 5" id="KW-0521">NADP</keyword>
<dbReference type="InterPro" id="IPR050085">
    <property type="entry name" value="AGPR"/>
</dbReference>
<dbReference type="Gene3D" id="3.40.50.720">
    <property type="entry name" value="NAD(P)-binding Rossmann-like Domain"/>
    <property type="match status" value="1"/>
</dbReference>
<comment type="catalytic activity">
    <reaction evidence="5">
        <text>N-acetyl-L-glutamate 5-semialdehyde + phosphate + NADP(+) = N-acetyl-L-glutamyl 5-phosphate + NADPH + H(+)</text>
        <dbReference type="Rhea" id="RHEA:21588"/>
        <dbReference type="ChEBI" id="CHEBI:15378"/>
        <dbReference type="ChEBI" id="CHEBI:29123"/>
        <dbReference type="ChEBI" id="CHEBI:43474"/>
        <dbReference type="ChEBI" id="CHEBI:57783"/>
        <dbReference type="ChEBI" id="CHEBI:57936"/>
        <dbReference type="ChEBI" id="CHEBI:58349"/>
        <dbReference type="EC" id="1.2.1.38"/>
    </reaction>
</comment>
<dbReference type="EMBL" id="CP026923">
    <property type="protein sequence ID" value="AVG24157.1"/>
    <property type="molecule type" value="Genomic_DNA"/>
</dbReference>
<evidence type="ECO:0000259" key="6">
    <source>
        <dbReference type="SMART" id="SM00859"/>
    </source>
</evidence>
<dbReference type="HAMAP" id="MF_00150">
    <property type="entry name" value="ArgC_type1"/>
    <property type="match status" value="1"/>
</dbReference>
<dbReference type="SUPFAM" id="SSF51735">
    <property type="entry name" value="NAD(P)-binding Rossmann-fold domains"/>
    <property type="match status" value="1"/>
</dbReference>
<dbReference type="Pfam" id="PF01118">
    <property type="entry name" value="Semialdhyde_dh"/>
    <property type="match status" value="1"/>
</dbReference>
<dbReference type="InterPro" id="IPR058924">
    <property type="entry name" value="AGPR_dimerisation_dom"/>
</dbReference>
<evidence type="ECO:0000313" key="8">
    <source>
        <dbReference type="Proteomes" id="UP000243077"/>
    </source>
</evidence>
<dbReference type="UniPathway" id="UPA00068">
    <property type="reaction ID" value="UER00108"/>
</dbReference>
<protein>
    <recommendedName>
        <fullName evidence="5">N-acetyl-gamma-glutamyl-phosphate reductase</fullName>
        <shortName evidence="5">AGPR</shortName>
        <ecNumber evidence="5">1.2.1.38</ecNumber>
    </recommendedName>
    <alternativeName>
        <fullName evidence="5">N-acetyl-glutamate semialdehyde dehydrogenase</fullName>
        <shortName evidence="5">NAGSA dehydrogenase</shortName>
    </alternativeName>
</protein>
<feature type="domain" description="Semialdehyde dehydrogenase NAD-binding" evidence="6">
    <location>
        <begin position="3"/>
        <end position="138"/>
    </location>
</feature>
<evidence type="ECO:0000256" key="1">
    <source>
        <dbReference type="ARBA" id="ARBA00022571"/>
    </source>
</evidence>
<accession>A0A2L2BR97</accession>
<dbReference type="Pfam" id="PF22698">
    <property type="entry name" value="Semialdhyde_dhC_1"/>
    <property type="match status" value="1"/>
</dbReference>
<keyword evidence="4 5" id="KW-0560">Oxidoreductase</keyword>
<dbReference type="CDD" id="cd23934">
    <property type="entry name" value="AGPR_1_C"/>
    <property type="match status" value="1"/>
</dbReference>
<dbReference type="KEGG" id="psai:C3B54_111206"/>
<sequence length="354" mass="36643">MTRIAVVGASGYAGGEIARLISSHPHFELGTLTADRNEGRPVRQVHPHLRTLGDQTFSGIDIDVLSAHDVVVLALPHGHSGALGETLAHARPELTLVDLGADRRLNDPEAWERYYGGTHYDPWVYGMPELVLADGQTQRSRLAGATRIVAPGCNATAVTLALAPLIRAGQIEPADIVSTLSVAPSGAGRALKEELLASERLSSAAAYAVAGSHRHIPEVIQNLSNARVSGVSEGMSVSLTPVLVPMSRGILAVNTARVAPGNTGKTLHDTLVQSYGSEAFIDVLPDGELPGTGSVLGSNTVALGIGLDPATQRVTVVSAIDNLYKGTAGAAVQSLNIALGLEETAGLESNGVAP</sequence>
<keyword evidence="8" id="KW-1185">Reference proteome</keyword>
<keyword evidence="1 5" id="KW-0055">Arginine biosynthesis</keyword>
<comment type="pathway">
    <text evidence="5">Amino-acid biosynthesis; L-arginine biosynthesis; N(2)-acetyl-L-ornithine from L-glutamate: step 3/4.</text>
</comment>
<dbReference type="OrthoDB" id="9801289at2"/>
<keyword evidence="2 5" id="KW-0028">Amino-acid biosynthesis</keyword>
<evidence type="ECO:0000256" key="3">
    <source>
        <dbReference type="ARBA" id="ARBA00022857"/>
    </source>
</evidence>
<feature type="active site" evidence="5">
    <location>
        <position position="153"/>
    </location>
</feature>